<evidence type="ECO:0000313" key="2">
    <source>
        <dbReference type="Proteomes" id="UP000595140"/>
    </source>
</evidence>
<evidence type="ECO:0000313" key="1">
    <source>
        <dbReference type="EMBL" id="VFQ77933.1"/>
    </source>
</evidence>
<dbReference type="Proteomes" id="UP000595140">
    <property type="component" value="Unassembled WGS sequence"/>
</dbReference>
<dbReference type="EMBL" id="OOIL02001745">
    <property type="protein sequence ID" value="VFQ77933.1"/>
    <property type="molecule type" value="Genomic_DNA"/>
</dbReference>
<gene>
    <name evidence="1" type="ORF">CCAM_LOCUS19709</name>
</gene>
<name>A0A484LN63_9ASTE</name>
<accession>A0A484LN63</accession>
<proteinExistence type="predicted"/>
<sequence length="83" mass="9606">MIDELLSARKRITLKPFPPFFLHKAGQHLVIQKIRLWQCAFKLETNTGQRVSGKVNPWMHKIFPLLQLICHAQGFALVRSAIK</sequence>
<organism evidence="1 2">
    <name type="scientific">Cuscuta campestris</name>
    <dbReference type="NCBI Taxonomy" id="132261"/>
    <lineage>
        <taxon>Eukaryota</taxon>
        <taxon>Viridiplantae</taxon>
        <taxon>Streptophyta</taxon>
        <taxon>Embryophyta</taxon>
        <taxon>Tracheophyta</taxon>
        <taxon>Spermatophyta</taxon>
        <taxon>Magnoliopsida</taxon>
        <taxon>eudicotyledons</taxon>
        <taxon>Gunneridae</taxon>
        <taxon>Pentapetalae</taxon>
        <taxon>asterids</taxon>
        <taxon>lamiids</taxon>
        <taxon>Solanales</taxon>
        <taxon>Convolvulaceae</taxon>
        <taxon>Cuscuteae</taxon>
        <taxon>Cuscuta</taxon>
        <taxon>Cuscuta subgen. Grammica</taxon>
        <taxon>Cuscuta sect. Cleistogrammica</taxon>
    </lineage>
</organism>
<dbReference type="AlphaFoldDB" id="A0A484LN63"/>
<keyword evidence="2" id="KW-1185">Reference proteome</keyword>
<protein>
    <submittedName>
        <fullName evidence="1">Uncharacterized protein</fullName>
    </submittedName>
</protein>
<reference evidence="1 2" key="1">
    <citation type="submission" date="2018-04" db="EMBL/GenBank/DDBJ databases">
        <authorList>
            <person name="Vogel A."/>
        </authorList>
    </citation>
    <scope>NUCLEOTIDE SEQUENCE [LARGE SCALE GENOMIC DNA]</scope>
</reference>